<evidence type="ECO:0000313" key="2">
    <source>
        <dbReference type="EMBL" id="KAJ3590800.1"/>
    </source>
</evidence>
<dbReference type="Proteomes" id="UP001148018">
    <property type="component" value="Unassembled WGS sequence"/>
</dbReference>
<reference evidence="2" key="1">
    <citation type="submission" date="2022-07" db="EMBL/GenBank/DDBJ databases">
        <title>Chromosome-level genome of Muraenolepis orangiensis.</title>
        <authorList>
            <person name="Kim J."/>
        </authorList>
    </citation>
    <scope>NUCLEOTIDE SEQUENCE</scope>
    <source>
        <strain evidence="2">KU_S4_2022</strain>
        <tissue evidence="2">Muscle</tissue>
    </source>
</reference>
<dbReference type="InterPro" id="IPR057909">
    <property type="entry name" value="NRG2_N"/>
</dbReference>
<name>A0A9Q0IA42_9TELE</name>
<feature type="non-terminal residue" evidence="2">
    <location>
        <position position="222"/>
    </location>
</feature>
<protein>
    <recommendedName>
        <fullName evidence="1">Neuregulin 2 N-terminal domain-containing protein</fullName>
    </recommendedName>
</protein>
<gene>
    <name evidence="2" type="ORF">NHX12_008748</name>
</gene>
<proteinExistence type="predicted"/>
<dbReference type="EMBL" id="JANIIK010000114">
    <property type="protein sequence ID" value="KAJ3590800.1"/>
    <property type="molecule type" value="Genomic_DNA"/>
</dbReference>
<organism evidence="2 3">
    <name type="scientific">Muraenolepis orangiensis</name>
    <name type="common">Patagonian moray cod</name>
    <dbReference type="NCBI Taxonomy" id="630683"/>
    <lineage>
        <taxon>Eukaryota</taxon>
        <taxon>Metazoa</taxon>
        <taxon>Chordata</taxon>
        <taxon>Craniata</taxon>
        <taxon>Vertebrata</taxon>
        <taxon>Euteleostomi</taxon>
        <taxon>Actinopterygii</taxon>
        <taxon>Neopterygii</taxon>
        <taxon>Teleostei</taxon>
        <taxon>Neoteleostei</taxon>
        <taxon>Acanthomorphata</taxon>
        <taxon>Zeiogadaria</taxon>
        <taxon>Gadariae</taxon>
        <taxon>Gadiformes</taxon>
        <taxon>Muraenolepidoidei</taxon>
        <taxon>Muraenolepididae</taxon>
        <taxon>Muraenolepis</taxon>
    </lineage>
</organism>
<accession>A0A9Q0IA42</accession>
<dbReference type="OrthoDB" id="6127080at2759"/>
<dbReference type="Pfam" id="PF25518">
    <property type="entry name" value="NRG2_N"/>
    <property type="match status" value="1"/>
</dbReference>
<feature type="domain" description="Neuregulin 2 N-terminal" evidence="1">
    <location>
        <begin position="76"/>
        <end position="127"/>
    </location>
</feature>
<evidence type="ECO:0000259" key="1">
    <source>
        <dbReference type="Pfam" id="PF25518"/>
    </source>
</evidence>
<dbReference type="AlphaFoldDB" id="A0A9Q0IA42"/>
<evidence type="ECO:0000313" key="3">
    <source>
        <dbReference type="Proteomes" id="UP001148018"/>
    </source>
</evidence>
<keyword evidence="3" id="KW-1185">Reference proteome</keyword>
<sequence length="222" mass="24117">MDTYARSAAPLPCHRSPFAPTEPCRSATSDHHHQRATAGGMRLDPVVHLSMLVIGVSFACYSPSLSSLQDQAYQAAVPRSVSVRVLDVWPVNSGGLERDQLVTYYIFFMDPTDEPLVFKASYAPLDTSGKNLKKYVGKVLCVDCGKASWLSFSTTDSGLGMSRGSDEGPSRALGLTGFRSAWLPACFFLFPEIRVRSLEPALVLPCFVCDASPSRSTDSINN</sequence>
<comment type="caution">
    <text evidence="2">The sequence shown here is derived from an EMBL/GenBank/DDBJ whole genome shotgun (WGS) entry which is preliminary data.</text>
</comment>